<dbReference type="PANTHER" id="PTHR47159:SF3">
    <property type="entry name" value="CRAL-TRIO DOMAIN-CONTAINING PROTEIN"/>
    <property type="match status" value="1"/>
</dbReference>
<dbReference type="InterPro" id="IPR036598">
    <property type="entry name" value="GOLD_dom_sf"/>
</dbReference>
<dbReference type="InterPro" id="IPR058960">
    <property type="entry name" value="Ctg-1-like_C"/>
</dbReference>
<dbReference type="Pfam" id="PF25883">
    <property type="entry name" value="F28H7_8_C"/>
    <property type="match status" value="1"/>
</dbReference>
<keyword evidence="3" id="KW-1185">Reference proteome</keyword>
<dbReference type="InterPro" id="IPR001251">
    <property type="entry name" value="CRAL-TRIO_dom"/>
</dbReference>
<comment type="caution">
    <text evidence="2">The sequence shown here is derived from an EMBL/GenBank/DDBJ whole genome shotgun (WGS) entry which is preliminary data.</text>
</comment>
<dbReference type="CDD" id="cd00170">
    <property type="entry name" value="SEC14"/>
    <property type="match status" value="1"/>
</dbReference>
<organism evidence="2 3">
    <name type="scientific">Diploscapter pachys</name>
    <dbReference type="NCBI Taxonomy" id="2018661"/>
    <lineage>
        <taxon>Eukaryota</taxon>
        <taxon>Metazoa</taxon>
        <taxon>Ecdysozoa</taxon>
        <taxon>Nematoda</taxon>
        <taxon>Chromadorea</taxon>
        <taxon>Rhabditida</taxon>
        <taxon>Rhabditina</taxon>
        <taxon>Rhabditomorpha</taxon>
        <taxon>Rhabditoidea</taxon>
        <taxon>Rhabditidae</taxon>
        <taxon>Diploscapter</taxon>
    </lineage>
</organism>
<dbReference type="AlphaFoldDB" id="A0A2A2LFD7"/>
<dbReference type="SMART" id="SM00516">
    <property type="entry name" value="SEC14"/>
    <property type="match status" value="1"/>
</dbReference>
<evidence type="ECO:0000313" key="2">
    <source>
        <dbReference type="EMBL" id="PAV84922.1"/>
    </source>
</evidence>
<evidence type="ECO:0000259" key="1">
    <source>
        <dbReference type="PROSITE" id="PS50191"/>
    </source>
</evidence>
<name>A0A2A2LFD7_9BILA</name>
<reference evidence="2 3" key="1">
    <citation type="journal article" date="2017" name="Curr. Biol.">
        <title>Genome architecture and evolution of a unichromosomal asexual nematode.</title>
        <authorList>
            <person name="Fradin H."/>
            <person name="Zegar C."/>
            <person name="Gutwein M."/>
            <person name="Lucas J."/>
            <person name="Kovtun M."/>
            <person name="Corcoran D."/>
            <person name="Baugh L.R."/>
            <person name="Kiontke K."/>
            <person name="Gunsalus K."/>
            <person name="Fitch D.H."/>
            <person name="Piano F."/>
        </authorList>
    </citation>
    <scope>NUCLEOTIDE SEQUENCE [LARGE SCALE GENOMIC DNA]</scope>
    <source>
        <strain evidence="2">PF1309</strain>
    </source>
</reference>
<gene>
    <name evidence="2" type="ORF">WR25_21781</name>
</gene>
<sequence length="376" mass="43336">MSISEVDRVRIQELRELVKNEFRKLWNLDTVADEKRDHPVHKYWKFGLTGKASPNSTQIVNIEQSGGNDYWGMLHAFPINQILRARVHDLECMLRAVMELEKEKGEQCHVMYIMDLEGLTMDRRLTTLLTGGLAAISAFMSEHYVEMVSSFVLVNVPSFITFLWSIAKPLLPERTRNKVNILGKNWKEDIQKLANPEALPSYWNNEGEDGVGLKLLKILSEFKTCSQILIEKRFPIKICIIQPFKADIERGQLVPKEEYYVDTALAKAKILQIPAGKDDHVDISVPEQNTQITWRIHSDGHFAFKLLKVNDNENSVSEENEQRIYPLFSKVPGPTIVPLEDSAVCDKPGTYRLWFSNAHAWFHKLTIEYEIELKKI</sequence>
<dbReference type="STRING" id="2018661.A0A2A2LFD7"/>
<dbReference type="Gene3D" id="3.40.525.10">
    <property type="entry name" value="CRAL-TRIO lipid binding domain"/>
    <property type="match status" value="1"/>
</dbReference>
<dbReference type="PANTHER" id="PTHR47159">
    <property type="entry name" value="PROTEIN CBG07705-RELATED"/>
    <property type="match status" value="1"/>
</dbReference>
<dbReference type="OrthoDB" id="1434354at2759"/>
<protein>
    <recommendedName>
        <fullName evidence="1">CRAL-TRIO domain-containing protein</fullName>
    </recommendedName>
</protein>
<dbReference type="EMBL" id="LIAE01006812">
    <property type="protein sequence ID" value="PAV84922.1"/>
    <property type="molecule type" value="Genomic_DNA"/>
</dbReference>
<accession>A0A2A2LFD7</accession>
<dbReference type="SUPFAM" id="SSF101576">
    <property type="entry name" value="Supernatant protein factor (SPF), C-terminal domain"/>
    <property type="match status" value="1"/>
</dbReference>
<dbReference type="SUPFAM" id="SSF52087">
    <property type="entry name" value="CRAL/TRIO domain"/>
    <property type="match status" value="1"/>
</dbReference>
<evidence type="ECO:0000313" key="3">
    <source>
        <dbReference type="Proteomes" id="UP000218231"/>
    </source>
</evidence>
<dbReference type="InterPro" id="IPR036865">
    <property type="entry name" value="CRAL-TRIO_dom_sf"/>
</dbReference>
<dbReference type="InterPro" id="IPR053302">
    <property type="entry name" value="CRAL-TRIO_domain"/>
</dbReference>
<dbReference type="Proteomes" id="UP000218231">
    <property type="component" value="Unassembled WGS sequence"/>
</dbReference>
<feature type="domain" description="CRAL-TRIO" evidence="1">
    <location>
        <begin position="36"/>
        <end position="211"/>
    </location>
</feature>
<dbReference type="Pfam" id="PF00650">
    <property type="entry name" value="CRAL_TRIO"/>
    <property type="match status" value="1"/>
</dbReference>
<proteinExistence type="predicted"/>
<dbReference type="Gene3D" id="2.60.120.680">
    <property type="entry name" value="GOLD domain"/>
    <property type="match status" value="1"/>
</dbReference>
<dbReference type="PROSITE" id="PS50191">
    <property type="entry name" value="CRAL_TRIO"/>
    <property type="match status" value="1"/>
</dbReference>